<dbReference type="InterPro" id="IPR001789">
    <property type="entry name" value="Sig_transdc_resp-reg_receiver"/>
</dbReference>
<feature type="modified residue" description="4-aspartylphosphate" evidence="11">
    <location>
        <position position="1119"/>
    </location>
</feature>
<dbReference type="OrthoDB" id="2015534at2759"/>
<dbReference type="Gene3D" id="3.30.565.10">
    <property type="entry name" value="Histidine kinase-like ATPase, C-terminal domain"/>
    <property type="match status" value="1"/>
</dbReference>
<evidence type="ECO:0000313" key="17">
    <source>
        <dbReference type="Proteomes" id="UP000019487"/>
    </source>
</evidence>
<dbReference type="PROSITE" id="PS50046">
    <property type="entry name" value="PHYTOCHROME_2"/>
    <property type="match status" value="1"/>
</dbReference>
<dbReference type="InterPro" id="IPR003594">
    <property type="entry name" value="HATPase_dom"/>
</dbReference>
<evidence type="ECO:0000256" key="12">
    <source>
        <dbReference type="SAM" id="MobiDB-lite"/>
    </source>
</evidence>
<dbReference type="Pfam" id="PF00512">
    <property type="entry name" value="HisKA"/>
    <property type="match status" value="1"/>
</dbReference>
<comment type="caution">
    <text evidence="16">The sequence shown here is derived from an EMBL/GenBank/DDBJ whole genome shotgun (WGS) entry which is preliminary data.</text>
</comment>
<dbReference type="InterPro" id="IPR011006">
    <property type="entry name" value="CheY-like_superfamily"/>
</dbReference>
<dbReference type="GO" id="GO:0005524">
    <property type="term" value="F:ATP binding"/>
    <property type="evidence" value="ECO:0007669"/>
    <property type="project" value="UniProtKB-KW"/>
</dbReference>
<dbReference type="InterPro" id="IPR013654">
    <property type="entry name" value="PAS_2"/>
</dbReference>
<dbReference type="Pfam" id="PF08446">
    <property type="entry name" value="PAS_2"/>
    <property type="match status" value="1"/>
</dbReference>
<dbReference type="SMART" id="SM00388">
    <property type="entry name" value="HisKA"/>
    <property type="match status" value="1"/>
</dbReference>
<dbReference type="InterPro" id="IPR003661">
    <property type="entry name" value="HisK_dim/P_dom"/>
</dbReference>
<dbReference type="InterPro" id="IPR036097">
    <property type="entry name" value="HisK_dim/P_sf"/>
</dbReference>
<feature type="domain" description="Phytochrome chromophore attachment site" evidence="13">
    <location>
        <begin position="364"/>
        <end position="504"/>
    </location>
</feature>
<feature type="compositionally biased region" description="Basic and acidic residues" evidence="12">
    <location>
        <begin position="65"/>
        <end position="81"/>
    </location>
</feature>
<dbReference type="InterPro" id="IPR016132">
    <property type="entry name" value="Phyto_chromo_attachment"/>
</dbReference>
<feature type="domain" description="Histidine kinase" evidence="14">
    <location>
        <begin position="737"/>
        <end position="970"/>
    </location>
</feature>
<dbReference type="PROSITE" id="PS50110">
    <property type="entry name" value="RESPONSE_REGULATORY"/>
    <property type="match status" value="1"/>
</dbReference>
<accession>W9CL27</accession>
<keyword evidence="5" id="KW-0547">Nucleotide-binding</keyword>
<dbReference type="SUPFAM" id="SSF55785">
    <property type="entry name" value="PYP-like sensor domain (PAS domain)"/>
    <property type="match status" value="1"/>
</dbReference>
<keyword evidence="3" id="KW-0716">Sensory transduction</keyword>
<dbReference type="Proteomes" id="UP000019487">
    <property type="component" value="Unassembled WGS sequence"/>
</dbReference>
<dbReference type="InterPro" id="IPR035965">
    <property type="entry name" value="PAS-like_dom_sf"/>
</dbReference>
<dbReference type="GO" id="GO:0009881">
    <property type="term" value="F:photoreceptor activity"/>
    <property type="evidence" value="ECO:0007669"/>
    <property type="project" value="UniProtKB-KW"/>
</dbReference>
<name>W9CL27_SCLBF</name>
<evidence type="ECO:0000313" key="16">
    <source>
        <dbReference type="EMBL" id="ESZ95329.1"/>
    </source>
</evidence>
<dbReference type="InterPro" id="IPR005467">
    <property type="entry name" value="His_kinase_dom"/>
</dbReference>
<dbReference type="InterPro" id="IPR003018">
    <property type="entry name" value="GAF"/>
</dbReference>
<dbReference type="Pfam" id="PF00360">
    <property type="entry name" value="PHY"/>
    <property type="match status" value="1"/>
</dbReference>
<keyword evidence="17" id="KW-1185">Reference proteome</keyword>
<feature type="domain" description="Response regulatory" evidence="15">
    <location>
        <begin position="1068"/>
        <end position="1194"/>
    </location>
</feature>
<dbReference type="EMBL" id="AYSA01000189">
    <property type="protein sequence ID" value="ESZ95329.1"/>
    <property type="molecule type" value="Genomic_DNA"/>
</dbReference>
<dbReference type="STRING" id="1432307.W9CL27"/>
<keyword evidence="9" id="KW-0902">Two-component regulatory system</keyword>
<dbReference type="Pfam" id="PF01590">
    <property type="entry name" value="GAF"/>
    <property type="match status" value="1"/>
</dbReference>
<dbReference type="CDD" id="cd17546">
    <property type="entry name" value="REC_hyHK_CKI1_RcsC-like"/>
    <property type="match status" value="1"/>
</dbReference>
<dbReference type="AlphaFoldDB" id="W9CL27"/>
<evidence type="ECO:0000256" key="7">
    <source>
        <dbReference type="ARBA" id="ARBA00022840"/>
    </source>
</evidence>
<dbReference type="PANTHER" id="PTHR43065">
    <property type="entry name" value="SENSOR HISTIDINE KINASE"/>
    <property type="match status" value="1"/>
</dbReference>
<dbReference type="SUPFAM" id="SSF55781">
    <property type="entry name" value="GAF domain-like"/>
    <property type="match status" value="2"/>
</dbReference>
<evidence type="ECO:0000256" key="3">
    <source>
        <dbReference type="ARBA" id="ARBA00022606"/>
    </source>
</evidence>
<dbReference type="Gene3D" id="3.30.450.40">
    <property type="match status" value="1"/>
</dbReference>
<feature type="compositionally biased region" description="Low complexity" evidence="12">
    <location>
        <begin position="141"/>
        <end position="152"/>
    </location>
</feature>
<dbReference type="PANTHER" id="PTHR43065:SF10">
    <property type="entry name" value="PEROXIDE STRESS-ACTIVATED HISTIDINE KINASE MAK3"/>
    <property type="match status" value="1"/>
</dbReference>
<keyword evidence="6 16" id="KW-0418">Kinase</keyword>
<keyword evidence="1" id="KW-0600">Photoreceptor protein</keyword>
<dbReference type="Gene3D" id="3.30.450.270">
    <property type="match status" value="1"/>
</dbReference>
<feature type="region of interest" description="Disordered" evidence="12">
    <location>
        <begin position="34"/>
        <end position="152"/>
    </location>
</feature>
<sequence length="1217" mass="135424">MSNIDPTPSIPVVFPSVEEFNVERVFPIRNLIHGGDVDTGISTQNIDDAPSYAPSSRDSISVQELQDREDNVTERHADGRSETTFFPPPYPSIPPHDRIRRLPQISTEDHTSGNGSSKQSSEYEDNRRISQRSQLVPSKYGPPGIAPGKPAGTAEQTFYRCEDEPIHIPGAIQQYGALIALKYNDQGDLVPRVASENTFKILKYSPEQLFTLTSFLDVLGVDVREDFIARVSHALRDASKNPSSDTKLEIFSMSVVAHTGLVNLWCAIHISKGTDDLIICEFEDFSDNMFYSDGLHTATDLPRTPTRTIDDDIVLEERLKSISSGSQPLRVLQIAKRKGRHAIGSLEMFNAMAQAQEQLAACTSVQNLQDVVVGLIFDLTGFHRVMFYRFDSTKNGCVEAELVNPKASDDIFRGLHFPASDIPKQARDLYKINKIRILYDRDEETARLVCRDQSDFEKPLDLTHAYLRAMSPLHLKYLSNMGVRSTMSVSIVIDGDLWGLVACHGYGNSGIRVTLPMRELARSIGECASTNIKRLLMQQRIEARKAPRHSPGKTPSGFIAASSEDLLRVFNADFGLLNIQDEARAIGKLRPYREALAILAHLQSRHFTETFATHNILKDLPKLKDPPGIDSIAGILVIPLSTGGNDFLVFFRKGQLREVKWAGNPYEKIKRTGSQYLEPRSSFGRWTETIKGTSKTWTTDDFETASVLSLLYGRFIEIWRQKESTGHDRMTRLLLRNTSHEVRTPLNAVVNYLEMALEDEMGIQTRELLEKAHKASKSLIYVIDDLLKLTKAETGPVNSIKDTFDLSATVSEVMSAFRTEAIRKSLDLTVTIHQGIPEMVMGDAARLRQVISNLTSNAFQNSVAGGVKIDIRPLQIWPTSTVISITVQDVGHGMSESQLDELFQEFEQILDETDNPTPTKASQSSTDVRETLDLGLAVVARYVRNSNGQIRVHSEVGKGTIFGIELPFEHAPVVSEIREPSIINNAKLMRSLSETGSFYGGSDRITSSSSLSALGGTPLATPIEGSSSISTSLFDLAVLPKDEPVGSSTARRPSPATLDAISPKKSLSILIAEDNPINAKLLHRRLVKLAHKAEVVNDGQSCHDYYKSENNRVDVILMDLQMPLVDGAMATRMIRQFERDHPESHKARKRVPIIAASASLTEENRFDYIEAGFDGWILKPINFSRLDFLLHGLSNPKLKQQALYIPGMWEQGGWFLA</sequence>
<keyword evidence="4" id="KW-0808">Transferase</keyword>
<evidence type="ECO:0000256" key="10">
    <source>
        <dbReference type="ARBA" id="ARBA00023170"/>
    </source>
</evidence>
<dbReference type="PROSITE" id="PS50109">
    <property type="entry name" value="HIS_KIN"/>
    <property type="match status" value="1"/>
</dbReference>
<evidence type="ECO:0000259" key="14">
    <source>
        <dbReference type="PROSITE" id="PS50109"/>
    </source>
</evidence>
<evidence type="ECO:0000259" key="15">
    <source>
        <dbReference type="PROSITE" id="PS50110"/>
    </source>
</evidence>
<keyword evidence="10" id="KW-0675">Receptor</keyword>
<feature type="compositionally biased region" description="Polar residues" evidence="12">
    <location>
        <begin position="53"/>
        <end position="64"/>
    </location>
</feature>
<dbReference type="GO" id="GO:0006355">
    <property type="term" value="P:regulation of DNA-templated transcription"/>
    <property type="evidence" value="ECO:0007669"/>
    <property type="project" value="InterPro"/>
</dbReference>
<evidence type="ECO:0000256" key="4">
    <source>
        <dbReference type="ARBA" id="ARBA00022679"/>
    </source>
</evidence>
<evidence type="ECO:0000256" key="11">
    <source>
        <dbReference type="PROSITE-ProRule" id="PRU00169"/>
    </source>
</evidence>
<dbReference type="Pfam" id="PF00072">
    <property type="entry name" value="Response_reg"/>
    <property type="match status" value="1"/>
</dbReference>
<dbReference type="InterPro" id="IPR013515">
    <property type="entry name" value="Phytochrome_cen-reg"/>
</dbReference>
<dbReference type="SUPFAM" id="SSF47384">
    <property type="entry name" value="Homodimeric domain of signal transducing histidine kinase"/>
    <property type="match status" value="1"/>
</dbReference>
<dbReference type="PRINTS" id="PR01033">
    <property type="entry name" value="PHYTOCHROME"/>
</dbReference>
<evidence type="ECO:0000256" key="5">
    <source>
        <dbReference type="ARBA" id="ARBA00022741"/>
    </source>
</evidence>
<evidence type="ECO:0000256" key="2">
    <source>
        <dbReference type="ARBA" id="ARBA00022553"/>
    </source>
</evidence>
<proteinExistence type="predicted"/>
<evidence type="ECO:0000259" key="13">
    <source>
        <dbReference type="PROSITE" id="PS50046"/>
    </source>
</evidence>
<dbReference type="Gene3D" id="1.10.287.130">
    <property type="match status" value="1"/>
</dbReference>
<gene>
    <name evidence="16" type="ORF">SBOR_4263</name>
</gene>
<dbReference type="SUPFAM" id="SSF55874">
    <property type="entry name" value="ATPase domain of HSP90 chaperone/DNA topoisomerase II/histidine kinase"/>
    <property type="match status" value="1"/>
</dbReference>
<dbReference type="SUPFAM" id="SSF52172">
    <property type="entry name" value="CheY-like"/>
    <property type="match status" value="1"/>
</dbReference>
<reference evidence="16 17" key="1">
    <citation type="journal article" date="2014" name="Genome Announc.">
        <title>Draft genome sequence of Sclerotinia borealis, a psychrophilic plant pathogenic fungus.</title>
        <authorList>
            <person name="Mardanov A.V."/>
            <person name="Beletsky A.V."/>
            <person name="Kadnikov V.V."/>
            <person name="Ignatov A.N."/>
            <person name="Ravin N.V."/>
        </authorList>
    </citation>
    <scope>NUCLEOTIDE SEQUENCE [LARGE SCALE GENOMIC DNA]</scope>
    <source>
        <strain evidence="17">F-4157</strain>
    </source>
</reference>
<dbReference type="Gene3D" id="3.30.450.20">
    <property type="entry name" value="PAS domain"/>
    <property type="match status" value="2"/>
</dbReference>
<keyword evidence="8" id="KW-0157">Chromophore</keyword>
<dbReference type="InterPro" id="IPR036890">
    <property type="entry name" value="HATPase_C_sf"/>
</dbReference>
<evidence type="ECO:0000256" key="1">
    <source>
        <dbReference type="ARBA" id="ARBA00022543"/>
    </source>
</evidence>
<keyword evidence="2 11" id="KW-0597">Phosphoprotein</keyword>
<dbReference type="GO" id="GO:0000155">
    <property type="term" value="F:phosphorelay sensor kinase activity"/>
    <property type="evidence" value="ECO:0007669"/>
    <property type="project" value="InterPro"/>
</dbReference>
<dbReference type="SMART" id="SM00448">
    <property type="entry name" value="REC"/>
    <property type="match status" value="1"/>
</dbReference>
<dbReference type="HOGENOM" id="CLU_000445_50_4_1"/>
<dbReference type="Gene3D" id="3.40.50.2300">
    <property type="match status" value="1"/>
</dbReference>
<dbReference type="InterPro" id="IPR001294">
    <property type="entry name" value="Phytochrome"/>
</dbReference>
<evidence type="ECO:0000256" key="8">
    <source>
        <dbReference type="ARBA" id="ARBA00022991"/>
    </source>
</evidence>
<protein>
    <submittedName>
        <fullName evidence="16">Putative phytochrome-like histidine kinase PHY2p</fullName>
    </submittedName>
</protein>
<keyword evidence="7" id="KW-0067">ATP-binding</keyword>
<dbReference type="InterPro" id="IPR043150">
    <property type="entry name" value="Phytochrome_PHY_sf"/>
</dbReference>
<dbReference type="CDD" id="cd00082">
    <property type="entry name" value="HisKA"/>
    <property type="match status" value="1"/>
</dbReference>
<dbReference type="SMART" id="SM00387">
    <property type="entry name" value="HATPase_c"/>
    <property type="match status" value="1"/>
</dbReference>
<evidence type="ECO:0000256" key="6">
    <source>
        <dbReference type="ARBA" id="ARBA00022777"/>
    </source>
</evidence>
<organism evidence="16 17">
    <name type="scientific">Sclerotinia borealis (strain F-4128)</name>
    <dbReference type="NCBI Taxonomy" id="1432307"/>
    <lineage>
        <taxon>Eukaryota</taxon>
        <taxon>Fungi</taxon>
        <taxon>Dikarya</taxon>
        <taxon>Ascomycota</taxon>
        <taxon>Pezizomycotina</taxon>
        <taxon>Leotiomycetes</taxon>
        <taxon>Helotiales</taxon>
        <taxon>Sclerotiniaceae</taxon>
        <taxon>Sclerotinia</taxon>
    </lineage>
</organism>
<dbReference type="Pfam" id="PF02518">
    <property type="entry name" value="HATPase_c"/>
    <property type="match status" value="1"/>
</dbReference>
<dbReference type="InterPro" id="IPR029016">
    <property type="entry name" value="GAF-like_dom_sf"/>
</dbReference>
<dbReference type="GO" id="GO:0009584">
    <property type="term" value="P:detection of visible light"/>
    <property type="evidence" value="ECO:0007669"/>
    <property type="project" value="InterPro"/>
</dbReference>
<evidence type="ECO:0000256" key="9">
    <source>
        <dbReference type="ARBA" id="ARBA00023012"/>
    </source>
</evidence>